<feature type="compositionally biased region" description="Basic and acidic residues" evidence="1">
    <location>
        <begin position="254"/>
        <end position="264"/>
    </location>
</feature>
<feature type="compositionally biased region" description="Basic and acidic residues" evidence="1">
    <location>
        <begin position="7"/>
        <end position="20"/>
    </location>
</feature>
<feature type="compositionally biased region" description="Polar residues" evidence="1">
    <location>
        <begin position="214"/>
        <end position="238"/>
    </location>
</feature>
<feature type="region of interest" description="Disordered" evidence="1">
    <location>
        <begin position="112"/>
        <end position="133"/>
    </location>
</feature>
<organism evidence="2 3">
    <name type="scientific">Endozoicomonas elysicola</name>
    <dbReference type="NCBI Taxonomy" id="305900"/>
    <lineage>
        <taxon>Bacteria</taxon>
        <taxon>Pseudomonadati</taxon>
        <taxon>Pseudomonadota</taxon>
        <taxon>Gammaproteobacteria</taxon>
        <taxon>Oceanospirillales</taxon>
        <taxon>Endozoicomonadaceae</taxon>
        <taxon>Endozoicomonas</taxon>
    </lineage>
</organism>
<reference evidence="2 3" key="1">
    <citation type="submission" date="2014-06" db="EMBL/GenBank/DDBJ databases">
        <title>Whole Genome Sequences of Three Symbiotic Endozoicomonas Bacteria.</title>
        <authorList>
            <person name="Neave M.J."/>
            <person name="Apprill A."/>
            <person name="Voolstra C.R."/>
        </authorList>
    </citation>
    <scope>NUCLEOTIDE SEQUENCE [LARGE SCALE GENOMIC DNA]</scope>
    <source>
        <strain evidence="2 3">DSM 22380</strain>
    </source>
</reference>
<dbReference type="EMBL" id="JOJP01000001">
    <property type="protein sequence ID" value="KEI71532.1"/>
    <property type="molecule type" value="Genomic_DNA"/>
</dbReference>
<gene>
    <name evidence="2" type="ORF">GV64_12990</name>
</gene>
<dbReference type="Proteomes" id="UP000027997">
    <property type="component" value="Unassembled WGS sequence"/>
</dbReference>
<evidence type="ECO:0000313" key="2">
    <source>
        <dbReference type="EMBL" id="KEI71532.1"/>
    </source>
</evidence>
<keyword evidence="3" id="KW-1185">Reference proteome</keyword>
<sequence length="607" mass="68317">MNNYYDQSKDDDKWIHKSESRPPQNIHTQIEQGLRNGKYGLKEESGTYLLDNEKRVVCFLDGKITPQKNTLNNISFAQQLFRGLSPRLQQLAQMTVKIKNNTQSMINPAAKAASGEIQRAHTPSTSKTTGLPRPTQTHITQLTNDHCKSLQMHIERGEVFFNDDLKALTSLDERFYFSPNNDGGFSTRPARAQLTGYDDIKSQYLRWEKAPVASAQTSRSKPSFTAKQPQQAYSTTPANKGKLATLNSTWTSEQPHRNTERRPTPEAVVGSRPSSSKAVVKAMSPMPKMTAGQTEAAKREQQQPVVIRHYFSGYKGSYDSFKKEHKELCDFMRTRDVLGKANYPDHCKSIFEHRGFFEHHLYQMFMVETSRAALSPLMARFRSADNLQTKTDIAIEIAEQCIQRSNDTSSHLLANKDSYYEACDSTKTNKEDSPLTVAVADTSAAQFFKEAVRILRGHQSDAAEVRRFLDQNYDTPDFAFKFDMKKAESDGRYRREGGPAEAKEKLLSGFKALIKSGKVIDIESGSLKVPAAVAANPKDMACYKTYAQQMFSLHKKVEASLATQDSASFQDADFLLNICQVALQTMELNDQCAKKQLASQTEKPALR</sequence>
<name>A0A081KBK6_9GAMM</name>
<evidence type="ECO:0000256" key="1">
    <source>
        <dbReference type="SAM" id="MobiDB-lite"/>
    </source>
</evidence>
<comment type="caution">
    <text evidence="2">The sequence shown here is derived from an EMBL/GenBank/DDBJ whole genome shotgun (WGS) entry which is preliminary data.</text>
</comment>
<accession>A0A081KBK6</accession>
<protein>
    <submittedName>
        <fullName evidence="2">Uncharacterized protein</fullName>
    </submittedName>
</protein>
<feature type="compositionally biased region" description="Polar residues" evidence="1">
    <location>
        <begin position="121"/>
        <end position="133"/>
    </location>
</feature>
<evidence type="ECO:0000313" key="3">
    <source>
        <dbReference type="Proteomes" id="UP000027997"/>
    </source>
</evidence>
<proteinExistence type="predicted"/>
<dbReference type="AlphaFoldDB" id="A0A081KBK6"/>
<feature type="region of interest" description="Disordered" evidence="1">
    <location>
        <begin position="212"/>
        <end position="286"/>
    </location>
</feature>
<feature type="region of interest" description="Disordered" evidence="1">
    <location>
        <begin position="1"/>
        <end position="22"/>
    </location>
</feature>